<evidence type="ECO:0000313" key="3">
    <source>
        <dbReference type="Proteomes" id="UP001564626"/>
    </source>
</evidence>
<organism evidence="2 3">
    <name type="scientific">Saccharopolyspora cebuensis</name>
    <dbReference type="NCBI Taxonomy" id="418759"/>
    <lineage>
        <taxon>Bacteria</taxon>
        <taxon>Bacillati</taxon>
        <taxon>Actinomycetota</taxon>
        <taxon>Actinomycetes</taxon>
        <taxon>Pseudonocardiales</taxon>
        <taxon>Pseudonocardiaceae</taxon>
        <taxon>Saccharopolyspora</taxon>
    </lineage>
</organism>
<comment type="caution">
    <text evidence="2">The sequence shown here is derived from an EMBL/GenBank/DDBJ whole genome shotgun (WGS) entry which is preliminary data.</text>
</comment>
<dbReference type="Proteomes" id="UP001564626">
    <property type="component" value="Unassembled WGS sequence"/>
</dbReference>
<evidence type="ECO:0000259" key="1">
    <source>
        <dbReference type="Pfam" id="PF12680"/>
    </source>
</evidence>
<dbReference type="InterPro" id="IPR037401">
    <property type="entry name" value="SnoaL-like"/>
</dbReference>
<dbReference type="Gene3D" id="3.10.450.50">
    <property type="match status" value="1"/>
</dbReference>
<dbReference type="InterPro" id="IPR032710">
    <property type="entry name" value="NTF2-like_dom_sf"/>
</dbReference>
<sequence length="148" mass="15965">MTQNNEPVDLLHRLLDALRRYDWTEVEALWGEDGVIEYPFAGPGMPERLVGGRRIAEHIAAIYPVRAEVTDVGPVVVHRTEDPATIVAEFTARGRVVRTGAPYELSYLAVLTASGGRIARYRDHFSPVAAAVATGSVAELAAALAEAA</sequence>
<keyword evidence="3" id="KW-1185">Reference proteome</keyword>
<protein>
    <submittedName>
        <fullName evidence="2">Nuclear transport factor 2 family protein</fullName>
    </submittedName>
</protein>
<evidence type="ECO:0000313" key="2">
    <source>
        <dbReference type="EMBL" id="MEY8043375.1"/>
    </source>
</evidence>
<dbReference type="EMBL" id="JBGEHV010000092">
    <property type="protein sequence ID" value="MEY8043375.1"/>
    <property type="molecule type" value="Genomic_DNA"/>
</dbReference>
<dbReference type="Pfam" id="PF12680">
    <property type="entry name" value="SnoaL_2"/>
    <property type="match status" value="1"/>
</dbReference>
<proteinExistence type="predicted"/>
<dbReference type="RefSeq" id="WP_345356892.1">
    <property type="nucleotide sequence ID" value="NZ_BAABII010000003.1"/>
</dbReference>
<accession>A0ABV4CQJ7</accession>
<feature type="domain" description="SnoaL-like" evidence="1">
    <location>
        <begin position="12"/>
        <end position="121"/>
    </location>
</feature>
<reference evidence="2 3" key="1">
    <citation type="submission" date="2024-08" db="EMBL/GenBank/DDBJ databases">
        <title>Genome mining of Saccharopolyspora cebuensis PGLac3 from Nigerian medicinal plant.</title>
        <authorList>
            <person name="Ezeobiora C.E."/>
            <person name="Igbokwe N.H."/>
            <person name="Amin D.H."/>
            <person name="Mendie U.E."/>
        </authorList>
    </citation>
    <scope>NUCLEOTIDE SEQUENCE [LARGE SCALE GENOMIC DNA]</scope>
    <source>
        <strain evidence="2 3">PGLac3</strain>
    </source>
</reference>
<dbReference type="SUPFAM" id="SSF54427">
    <property type="entry name" value="NTF2-like"/>
    <property type="match status" value="1"/>
</dbReference>
<gene>
    <name evidence="2" type="ORF">AB8O55_28530</name>
</gene>
<name>A0ABV4CQJ7_9PSEU</name>